<dbReference type="InterPro" id="IPR001041">
    <property type="entry name" value="2Fe-2S_ferredoxin-type"/>
</dbReference>
<dbReference type="Pfam" id="PF13183">
    <property type="entry name" value="Fer4_8"/>
    <property type="match status" value="1"/>
</dbReference>
<evidence type="ECO:0000256" key="4">
    <source>
        <dbReference type="ARBA" id="ARBA00009433"/>
    </source>
</evidence>
<evidence type="ECO:0000259" key="17">
    <source>
        <dbReference type="PROSITE" id="PS51379"/>
    </source>
</evidence>
<keyword evidence="12" id="KW-0411">Iron-sulfur</keyword>
<dbReference type="InterPro" id="IPR017896">
    <property type="entry name" value="4Fe4S_Fe-S-bd"/>
</dbReference>
<name>A0A401H986_AERPX</name>
<dbReference type="PROSITE" id="PS00197">
    <property type="entry name" value="2FE2S_FER_1"/>
    <property type="match status" value="1"/>
</dbReference>
<proteinExistence type="inferred from homology"/>
<dbReference type="GO" id="GO:0046872">
    <property type="term" value="F:metal ion binding"/>
    <property type="evidence" value="ECO:0007669"/>
    <property type="project" value="UniProtKB-KW"/>
</dbReference>
<feature type="domain" description="2Fe-2S ferredoxin-type" evidence="16">
    <location>
        <begin position="15"/>
        <end position="107"/>
    </location>
</feature>
<evidence type="ECO:0000313" key="18">
    <source>
        <dbReference type="EMBL" id="GBF08974.1"/>
    </source>
</evidence>
<sequence>MALFDPKVATLAPPKRVRFVIRKYDPESGRSWWQEHEVETYRGMTVLDALLKIKEEQDHSLTLRYSCRMAVCGSCGMTINGTPRLACQTQVAQVAREDAPVVRVEPLYNFKVVKDLLTDFTEFFEKHRRVKPYLIRRDVEEQENPTLEYKLLPEEYEQFYQYSLCIACGLCVAACPIFASDTKFLGPQALSQAYRFVVDPRDEGYVERLEIVDSIDGVFGCHFAASCSAVCPKEVDPAGAIQRLRSLLLKYRLGLYKKRINGVVPPMEAKKERVPLPPEAQPLNGVDVEKLEETPPEIPVEKLVA</sequence>
<keyword evidence="9" id="KW-0479">Metal-binding</keyword>
<dbReference type="InterPro" id="IPR017900">
    <property type="entry name" value="4Fe4S_Fe_S_CS"/>
</dbReference>
<comment type="cofactor">
    <cofactor evidence="1">
        <name>[3Fe-4S] cluster</name>
        <dbReference type="ChEBI" id="CHEBI:21137"/>
    </cofactor>
</comment>
<comment type="similarity">
    <text evidence="4">Belongs to the succinate dehydrogenase/fumarate reductase iron-sulfur protein family.</text>
</comment>
<dbReference type="GO" id="GO:0022904">
    <property type="term" value="P:respiratory electron transport chain"/>
    <property type="evidence" value="ECO:0007669"/>
    <property type="project" value="TreeGrafter"/>
</dbReference>
<organism evidence="18 19">
    <name type="scientific">Aeropyrum pernix</name>
    <dbReference type="NCBI Taxonomy" id="56636"/>
    <lineage>
        <taxon>Archaea</taxon>
        <taxon>Thermoproteota</taxon>
        <taxon>Thermoprotei</taxon>
        <taxon>Desulfurococcales</taxon>
        <taxon>Desulfurococcaceae</taxon>
        <taxon>Aeropyrum</taxon>
    </lineage>
</organism>
<dbReference type="SUPFAM" id="SSF54292">
    <property type="entry name" value="2Fe-2S ferredoxin-like"/>
    <property type="match status" value="1"/>
</dbReference>
<dbReference type="Gene3D" id="3.10.20.30">
    <property type="match status" value="1"/>
</dbReference>
<evidence type="ECO:0000256" key="6">
    <source>
        <dbReference type="ARBA" id="ARBA00022485"/>
    </source>
</evidence>
<reference evidence="18 19" key="1">
    <citation type="submission" date="2017-02" db="EMBL/GenBank/DDBJ databases">
        <title>isolation and characterization of a novel temperate virus Aeropyrum globular virus 1 infecting hyperthermophilic archaeon Aeropyrum.</title>
        <authorList>
            <person name="Yumiya M."/>
            <person name="Yoshida T."/>
            <person name="Sako Y."/>
        </authorList>
    </citation>
    <scope>NUCLEOTIDE SEQUENCE [LARGE SCALE GENOMIC DNA]</scope>
    <source>
        <strain evidence="18 19">YK1-12-2013</strain>
    </source>
</reference>
<evidence type="ECO:0000256" key="5">
    <source>
        <dbReference type="ARBA" id="ARBA00012792"/>
    </source>
</evidence>
<gene>
    <name evidence="18" type="ORF">apy_06990</name>
</gene>
<feature type="region of interest" description="Disordered" evidence="15">
    <location>
        <begin position="271"/>
        <end position="305"/>
    </location>
</feature>
<dbReference type="InterPro" id="IPR012675">
    <property type="entry name" value="Beta-grasp_dom_sf"/>
</dbReference>
<dbReference type="GO" id="GO:0051539">
    <property type="term" value="F:4 iron, 4 sulfur cluster binding"/>
    <property type="evidence" value="ECO:0007669"/>
    <property type="project" value="UniProtKB-KW"/>
</dbReference>
<evidence type="ECO:0000313" key="19">
    <source>
        <dbReference type="Proteomes" id="UP000291213"/>
    </source>
</evidence>
<dbReference type="SUPFAM" id="SSF46548">
    <property type="entry name" value="alpha-helical ferredoxin"/>
    <property type="match status" value="1"/>
</dbReference>
<dbReference type="InterPro" id="IPR009051">
    <property type="entry name" value="Helical_ferredxn"/>
</dbReference>
<evidence type="ECO:0000256" key="2">
    <source>
        <dbReference type="ARBA" id="ARBA00001966"/>
    </source>
</evidence>
<protein>
    <recommendedName>
        <fullName evidence="5">succinate dehydrogenase</fullName>
        <ecNumber evidence="5">1.3.5.1</ecNumber>
    </recommendedName>
</protein>
<keyword evidence="13" id="KW-0003">3Fe-4S</keyword>
<dbReference type="AlphaFoldDB" id="A0A401H986"/>
<dbReference type="GO" id="GO:0008177">
    <property type="term" value="F:succinate dehydrogenase (quinone) activity"/>
    <property type="evidence" value="ECO:0007669"/>
    <property type="project" value="UniProtKB-EC"/>
</dbReference>
<comment type="caution">
    <text evidence="18">The sequence shown here is derived from an EMBL/GenBank/DDBJ whole genome shotgun (WGS) entry which is preliminary data.</text>
</comment>
<evidence type="ECO:0000256" key="15">
    <source>
        <dbReference type="SAM" id="MobiDB-lite"/>
    </source>
</evidence>
<dbReference type="NCBIfam" id="TIGR00384">
    <property type="entry name" value="dhsB"/>
    <property type="match status" value="1"/>
</dbReference>
<evidence type="ECO:0000256" key="13">
    <source>
        <dbReference type="ARBA" id="ARBA00023291"/>
    </source>
</evidence>
<evidence type="ECO:0000256" key="3">
    <source>
        <dbReference type="ARBA" id="ARBA00005163"/>
    </source>
</evidence>
<dbReference type="InterPro" id="IPR050573">
    <property type="entry name" value="SDH/FRD_Iron-Sulfur"/>
</dbReference>
<evidence type="ECO:0000256" key="8">
    <source>
        <dbReference type="ARBA" id="ARBA00022714"/>
    </source>
</evidence>
<evidence type="ECO:0000259" key="16">
    <source>
        <dbReference type="PROSITE" id="PS51085"/>
    </source>
</evidence>
<dbReference type="Gene3D" id="1.10.1060.10">
    <property type="entry name" value="Alpha-helical ferredoxin"/>
    <property type="match status" value="1"/>
</dbReference>
<dbReference type="EMBL" id="BDMD01000037">
    <property type="protein sequence ID" value="GBF08974.1"/>
    <property type="molecule type" value="Genomic_DNA"/>
</dbReference>
<evidence type="ECO:0000256" key="14">
    <source>
        <dbReference type="ARBA" id="ARBA00034078"/>
    </source>
</evidence>
<dbReference type="NCBIfam" id="NF009226">
    <property type="entry name" value="PRK12576.1"/>
    <property type="match status" value="1"/>
</dbReference>
<keyword evidence="7" id="KW-0816">Tricarboxylic acid cycle</keyword>
<dbReference type="CDD" id="cd00207">
    <property type="entry name" value="fer2"/>
    <property type="match status" value="1"/>
</dbReference>
<evidence type="ECO:0000256" key="9">
    <source>
        <dbReference type="ARBA" id="ARBA00022723"/>
    </source>
</evidence>
<dbReference type="PANTHER" id="PTHR11921:SF29">
    <property type="entry name" value="SUCCINATE DEHYDROGENASE [UBIQUINONE] IRON-SULFUR SUBUNIT, MITOCHONDRIAL"/>
    <property type="match status" value="1"/>
</dbReference>
<dbReference type="PROSITE" id="PS00198">
    <property type="entry name" value="4FE4S_FER_1"/>
    <property type="match status" value="1"/>
</dbReference>
<dbReference type="EC" id="1.3.5.1" evidence="5"/>
<dbReference type="NCBIfam" id="NF004616">
    <property type="entry name" value="PRK05950.1"/>
    <property type="match status" value="1"/>
</dbReference>
<dbReference type="GO" id="GO:0006099">
    <property type="term" value="P:tricarboxylic acid cycle"/>
    <property type="evidence" value="ECO:0007669"/>
    <property type="project" value="UniProtKB-KW"/>
</dbReference>
<dbReference type="GO" id="GO:0051537">
    <property type="term" value="F:2 iron, 2 sulfur cluster binding"/>
    <property type="evidence" value="ECO:0007669"/>
    <property type="project" value="UniProtKB-KW"/>
</dbReference>
<comment type="cofactor">
    <cofactor evidence="14">
        <name>[2Fe-2S] cluster</name>
        <dbReference type="ChEBI" id="CHEBI:190135"/>
    </cofactor>
</comment>
<dbReference type="Pfam" id="PF13085">
    <property type="entry name" value="Fer2_3"/>
    <property type="match status" value="1"/>
</dbReference>
<dbReference type="Proteomes" id="UP000291213">
    <property type="component" value="Unassembled WGS sequence"/>
</dbReference>
<comment type="cofactor">
    <cofactor evidence="2">
        <name>[4Fe-4S] cluster</name>
        <dbReference type="ChEBI" id="CHEBI:49883"/>
    </cofactor>
</comment>
<dbReference type="InterPro" id="IPR004489">
    <property type="entry name" value="Succ_DH/fum_Rdtase_Fe-S"/>
</dbReference>
<keyword evidence="8" id="KW-0001">2Fe-2S</keyword>
<evidence type="ECO:0000256" key="11">
    <source>
        <dbReference type="ARBA" id="ARBA00023004"/>
    </source>
</evidence>
<dbReference type="OrthoDB" id="37184at2157"/>
<dbReference type="PANTHER" id="PTHR11921">
    <property type="entry name" value="SUCCINATE DEHYDROGENASE IRON-SULFUR PROTEIN"/>
    <property type="match status" value="1"/>
</dbReference>
<feature type="domain" description="4Fe-4S ferredoxin-type" evidence="17">
    <location>
        <begin position="156"/>
        <end position="185"/>
    </location>
</feature>
<dbReference type="GO" id="GO:0009055">
    <property type="term" value="F:electron transfer activity"/>
    <property type="evidence" value="ECO:0007669"/>
    <property type="project" value="InterPro"/>
</dbReference>
<dbReference type="RefSeq" id="WP_131159989.1">
    <property type="nucleotide sequence ID" value="NZ_BDMD01000037.1"/>
</dbReference>
<dbReference type="InterPro" id="IPR025192">
    <property type="entry name" value="Succ_DH/fum_Rdtase_N"/>
</dbReference>
<dbReference type="GO" id="GO:0051538">
    <property type="term" value="F:3 iron, 4 sulfur cluster binding"/>
    <property type="evidence" value="ECO:0007669"/>
    <property type="project" value="UniProtKB-KW"/>
</dbReference>
<evidence type="ECO:0000256" key="10">
    <source>
        <dbReference type="ARBA" id="ARBA00023002"/>
    </source>
</evidence>
<evidence type="ECO:0000256" key="1">
    <source>
        <dbReference type="ARBA" id="ARBA00001927"/>
    </source>
</evidence>
<accession>A0A401H986</accession>
<keyword evidence="10" id="KW-0560">Oxidoreductase</keyword>
<evidence type="ECO:0000256" key="12">
    <source>
        <dbReference type="ARBA" id="ARBA00023014"/>
    </source>
</evidence>
<dbReference type="InterPro" id="IPR036010">
    <property type="entry name" value="2Fe-2S_ferredoxin-like_sf"/>
</dbReference>
<keyword evidence="11" id="KW-0408">Iron</keyword>
<dbReference type="InterPro" id="IPR006058">
    <property type="entry name" value="2Fe2S_fd_BS"/>
</dbReference>
<evidence type="ECO:0000256" key="7">
    <source>
        <dbReference type="ARBA" id="ARBA00022532"/>
    </source>
</evidence>
<dbReference type="PROSITE" id="PS51085">
    <property type="entry name" value="2FE2S_FER_2"/>
    <property type="match status" value="1"/>
</dbReference>
<dbReference type="FunFam" id="1.10.1060.10:FF:000003">
    <property type="entry name" value="Succinate dehydrogenase iron-sulfur subunit"/>
    <property type="match status" value="1"/>
</dbReference>
<comment type="pathway">
    <text evidence="3">Carbohydrate metabolism; tricarboxylic acid cycle.</text>
</comment>
<keyword evidence="6" id="KW-0004">4Fe-4S</keyword>
<dbReference type="PROSITE" id="PS51379">
    <property type="entry name" value="4FE4S_FER_2"/>
    <property type="match status" value="1"/>
</dbReference>